<dbReference type="GO" id="GO:0005829">
    <property type="term" value="C:cytosol"/>
    <property type="evidence" value="ECO:0007669"/>
    <property type="project" value="TreeGrafter"/>
</dbReference>
<protein>
    <recommendedName>
        <fullName evidence="11">Tyrosine--tRNA ligase</fullName>
        <ecNumber evidence="11">6.1.1.1</ecNumber>
    </recommendedName>
    <alternativeName>
        <fullName evidence="11">Tyrosyl-tRNA synthetase</fullName>
        <shortName evidence="11">TyrRS</shortName>
    </alternativeName>
</protein>
<comment type="similarity">
    <text evidence="10 11">Belongs to the class-I aminoacyl-tRNA synthetase family. TyrS type 1 subfamily.</text>
</comment>
<name>A0A317C7J7_9GAMM</name>
<keyword evidence="6 12" id="KW-0694">RNA-binding</keyword>
<feature type="short sequence motif" description="'HIGH' region" evidence="11">
    <location>
        <begin position="37"/>
        <end position="46"/>
    </location>
</feature>
<dbReference type="InterPro" id="IPR014729">
    <property type="entry name" value="Rossmann-like_a/b/a_fold"/>
</dbReference>
<dbReference type="FunFam" id="1.10.240.10:FF:000001">
    <property type="entry name" value="Tyrosine--tRNA ligase"/>
    <property type="match status" value="1"/>
</dbReference>
<comment type="catalytic activity">
    <reaction evidence="9 11">
        <text>tRNA(Tyr) + L-tyrosine + ATP = L-tyrosyl-tRNA(Tyr) + AMP + diphosphate + H(+)</text>
        <dbReference type="Rhea" id="RHEA:10220"/>
        <dbReference type="Rhea" id="RHEA-COMP:9706"/>
        <dbReference type="Rhea" id="RHEA-COMP:9707"/>
        <dbReference type="ChEBI" id="CHEBI:15378"/>
        <dbReference type="ChEBI" id="CHEBI:30616"/>
        <dbReference type="ChEBI" id="CHEBI:33019"/>
        <dbReference type="ChEBI" id="CHEBI:58315"/>
        <dbReference type="ChEBI" id="CHEBI:78442"/>
        <dbReference type="ChEBI" id="CHEBI:78536"/>
        <dbReference type="ChEBI" id="CHEBI:456215"/>
        <dbReference type="EC" id="6.1.1.1"/>
    </reaction>
</comment>
<dbReference type="GO" id="GO:0004831">
    <property type="term" value="F:tyrosine-tRNA ligase activity"/>
    <property type="evidence" value="ECO:0007669"/>
    <property type="project" value="UniProtKB-UniRule"/>
</dbReference>
<evidence type="ECO:0000313" key="15">
    <source>
        <dbReference type="Proteomes" id="UP000245539"/>
    </source>
</evidence>
<dbReference type="NCBIfam" id="TIGR00234">
    <property type="entry name" value="tyrS"/>
    <property type="match status" value="1"/>
</dbReference>
<accession>A0A317C7J7</accession>
<keyword evidence="15" id="KW-1185">Reference proteome</keyword>
<evidence type="ECO:0000256" key="12">
    <source>
        <dbReference type="PROSITE-ProRule" id="PRU00182"/>
    </source>
</evidence>
<dbReference type="RefSeq" id="WP_109839993.1">
    <property type="nucleotide sequence ID" value="NZ_QGKM01000125.1"/>
</dbReference>
<feature type="domain" description="Tyrosine--tRNA ligase SYY-like C-terminal" evidence="13">
    <location>
        <begin position="335"/>
        <end position="420"/>
    </location>
</feature>
<dbReference type="PROSITE" id="PS50889">
    <property type="entry name" value="S4"/>
    <property type="match status" value="1"/>
</dbReference>
<comment type="subunit">
    <text evidence="11">Homodimer.</text>
</comment>
<evidence type="ECO:0000256" key="2">
    <source>
        <dbReference type="ARBA" id="ARBA00022490"/>
    </source>
</evidence>
<dbReference type="PANTHER" id="PTHR11766">
    <property type="entry name" value="TYROSYL-TRNA SYNTHETASE"/>
    <property type="match status" value="1"/>
</dbReference>
<dbReference type="InterPro" id="IPR001412">
    <property type="entry name" value="aa-tRNA-synth_I_CS"/>
</dbReference>
<comment type="function">
    <text evidence="11">Catalyzes the attachment of tyrosine to tRNA(Tyr) in a two-step reaction: tyrosine is first activated by ATP to form Tyr-AMP and then transferred to the acceptor end of tRNA(Tyr).</text>
</comment>
<proteinExistence type="inferred from homology"/>
<evidence type="ECO:0000259" key="13">
    <source>
        <dbReference type="Pfam" id="PF22421"/>
    </source>
</evidence>
<evidence type="ECO:0000313" key="14">
    <source>
        <dbReference type="EMBL" id="PWQ92062.1"/>
    </source>
</evidence>
<feature type="short sequence motif" description="'KMSKS' region" evidence="11">
    <location>
        <begin position="227"/>
        <end position="231"/>
    </location>
</feature>
<keyword evidence="4 11" id="KW-0547">Nucleotide-binding</keyword>
<evidence type="ECO:0000256" key="3">
    <source>
        <dbReference type="ARBA" id="ARBA00022598"/>
    </source>
</evidence>
<dbReference type="FunFam" id="3.40.50.620:FF:000008">
    <property type="entry name" value="Tyrosine--tRNA ligase"/>
    <property type="match status" value="1"/>
</dbReference>
<evidence type="ECO:0000256" key="5">
    <source>
        <dbReference type="ARBA" id="ARBA00022840"/>
    </source>
</evidence>
<keyword evidence="5 11" id="KW-0067">ATP-binding</keyword>
<dbReference type="InterPro" id="IPR054608">
    <property type="entry name" value="SYY-like_C"/>
</dbReference>
<dbReference type="AlphaFoldDB" id="A0A317C7J7"/>
<feature type="binding site" evidence="11">
    <location>
        <position position="230"/>
    </location>
    <ligand>
        <name>ATP</name>
        <dbReference type="ChEBI" id="CHEBI:30616"/>
    </ligand>
</feature>
<evidence type="ECO:0000256" key="6">
    <source>
        <dbReference type="ARBA" id="ARBA00022884"/>
    </source>
</evidence>
<evidence type="ECO:0000256" key="1">
    <source>
        <dbReference type="ARBA" id="ARBA00004496"/>
    </source>
</evidence>
<feature type="binding site" evidence="11">
    <location>
        <position position="167"/>
    </location>
    <ligand>
        <name>L-tyrosine</name>
        <dbReference type="ChEBI" id="CHEBI:58315"/>
    </ligand>
</feature>
<dbReference type="Pfam" id="PF22421">
    <property type="entry name" value="SYY_C-terminal"/>
    <property type="match status" value="1"/>
</dbReference>
<dbReference type="PANTHER" id="PTHR11766:SF0">
    <property type="entry name" value="TYROSINE--TRNA LIGASE, MITOCHONDRIAL"/>
    <property type="match status" value="1"/>
</dbReference>
<evidence type="ECO:0000256" key="7">
    <source>
        <dbReference type="ARBA" id="ARBA00022917"/>
    </source>
</evidence>
<keyword evidence="7 11" id="KW-0648">Protein biosynthesis</keyword>
<dbReference type="GO" id="GO:0003723">
    <property type="term" value="F:RNA binding"/>
    <property type="evidence" value="ECO:0007669"/>
    <property type="project" value="UniProtKB-KW"/>
</dbReference>
<comment type="subcellular location">
    <subcellularLocation>
        <location evidence="1 11">Cytoplasm</location>
    </subcellularLocation>
</comment>
<sequence length="423" mass="47058">MNVIEDLRQRGMIQDIMPGTEELLAKEKVAAYVGVDPTADSMHVGNLATIMLLVFLQKYGHTPVALVGGATGMIGDPSGKSAERNLLDEETLLHNQKGVRAQLEKLLDFDTEANPARLENNYSWFKDMGALDFLRNVGKHLTINYMMAKDSVKSRVETGLSFTEFSYQLIQGYDFYHLYKNGGVKIQMGGSDQWGNITAGTELIRRMDGGEAFAFTCPLITKADGSKFGKSEGGNIWLDPNQTSPYKFYQFWMNATDEDAAVFIKRFTLLPMDEIEALIAEHEKAPHLRALQQKLAEEITVMVHSRDAYDQAVRASQALFKGSKEDLMALSKSELLEVLEGVPTHTLKRDSHGDSLDMVSFLSTETGILPSKSEAMRSLKANSISINKEKVAEGSEITEKDLLNGEFILVQKGKKNKFLVILE</sequence>
<keyword evidence="3 11" id="KW-0436">Ligase</keyword>
<dbReference type="InterPro" id="IPR002307">
    <property type="entry name" value="Tyr-tRNA-ligase"/>
</dbReference>
<gene>
    <name evidence="11" type="primary">tyrS</name>
    <name evidence="14" type="ORF">DKW60_23045</name>
</gene>
<dbReference type="CDD" id="cd00805">
    <property type="entry name" value="TyrRS_core"/>
    <property type="match status" value="1"/>
</dbReference>
<dbReference type="Proteomes" id="UP000245539">
    <property type="component" value="Unassembled WGS sequence"/>
</dbReference>
<dbReference type="SUPFAM" id="SSF55174">
    <property type="entry name" value="Alpha-L RNA-binding motif"/>
    <property type="match status" value="1"/>
</dbReference>
<dbReference type="Gene3D" id="3.10.290.10">
    <property type="entry name" value="RNA-binding S4 domain"/>
    <property type="match status" value="1"/>
</dbReference>
<keyword evidence="2 11" id="KW-0963">Cytoplasm</keyword>
<dbReference type="InterPro" id="IPR024107">
    <property type="entry name" value="Tyr-tRNA-ligase_bac_1"/>
</dbReference>
<evidence type="ECO:0000256" key="4">
    <source>
        <dbReference type="ARBA" id="ARBA00022741"/>
    </source>
</evidence>
<reference evidence="14 15" key="1">
    <citation type="submission" date="2018-05" db="EMBL/GenBank/DDBJ databases">
        <title>Leucothrix arctica sp. nov., isolated from Arctic seawater.</title>
        <authorList>
            <person name="Choi A."/>
            <person name="Baek K."/>
        </authorList>
    </citation>
    <scope>NUCLEOTIDE SEQUENCE [LARGE SCALE GENOMIC DNA]</scope>
    <source>
        <strain evidence="14 15">JCM 18388</strain>
    </source>
</reference>
<keyword evidence="8 11" id="KW-0030">Aminoacyl-tRNA synthetase</keyword>
<evidence type="ECO:0000256" key="8">
    <source>
        <dbReference type="ARBA" id="ARBA00023146"/>
    </source>
</evidence>
<dbReference type="GO" id="GO:0005524">
    <property type="term" value="F:ATP binding"/>
    <property type="evidence" value="ECO:0007669"/>
    <property type="project" value="UniProtKB-UniRule"/>
</dbReference>
<dbReference type="GO" id="GO:0042803">
    <property type="term" value="F:protein homodimerization activity"/>
    <property type="evidence" value="ECO:0007669"/>
    <property type="project" value="UniProtKB-ARBA"/>
</dbReference>
<dbReference type="Pfam" id="PF00579">
    <property type="entry name" value="tRNA-synt_1b"/>
    <property type="match status" value="1"/>
</dbReference>
<evidence type="ECO:0000256" key="9">
    <source>
        <dbReference type="ARBA" id="ARBA00048248"/>
    </source>
</evidence>
<dbReference type="EC" id="6.1.1.1" evidence="11"/>
<dbReference type="InterPro" id="IPR002305">
    <property type="entry name" value="aa-tRNA-synth_Ic"/>
</dbReference>
<dbReference type="GO" id="GO:0006437">
    <property type="term" value="P:tyrosyl-tRNA aminoacylation"/>
    <property type="evidence" value="ECO:0007669"/>
    <property type="project" value="UniProtKB-UniRule"/>
</dbReference>
<dbReference type="EMBL" id="QGKM01000125">
    <property type="protein sequence ID" value="PWQ92062.1"/>
    <property type="molecule type" value="Genomic_DNA"/>
</dbReference>
<comment type="caution">
    <text evidence="14">The sequence shown here is derived from an EMBL/GenBank/DDBJ whole genome shotgun (WGS) entry which is preliminary data.</text>
</comment>
<dbReference type="Gene3D" id="1.10.240.10">
    <property type="entry name" value="Tyrosyl-Transfer RNA Synthetase"/>
    <property type="match status" value="1"/>
</dbReference>
<dbReference type="HAMAP" id="MF_02006">
    <property type="entry name" value="Tyr_tRNA_synth_type1"/>
    <property type="match status" value="1"/>
</dbReference>
<organism evidence="14 15">
    <name type="scientific">Leucothrix pacifica</name>
    <dbReference type="NCBI Taxonomy" id="1247513"/>
    <lineage>
        <taxon>Bacteria</taxon>
        <taxon>Pseudomonadati</taxon>
        <taxon>Pseudomonadota</taxon>
        <taxon>Gammaproteobacteria</taxon>
        <taxon>Thiotrichales</taxon>
        <taxon>Thiotrichaceae</taxon>
        <taxon>Leucothrix</taxon>
    </lineage>
</organism>
<dbReference type="InterPro" id="IPR036986">
    <property type="entry name" value="S4_RNA-bd_sf"/>
</dbReference>
<dbReference type="PROSITE" id="PS00178">
    <property type="entry name" value="AA_TRNA_LIGASE_I"/>
    <property type="match status" value="1"/>
</dbReference>
<dbReference type="SUPFAM" id="SSF52374">
    <property type="entry name" value="Nucleotidylyl transferase"/>
    <property type="match status" value="1"/>
</dbReference>
<dbReference type="Gene3D" id="3.40.50.620">
    <property type="entry name" value="HUPs"/>
    <property type="match status" value="1"/>
</dbReference>
<dbReference type="OrthoDB" id="9804243at2"/>
<dbReference type="PRINTS" id="PR01040">
    <property type="entry name" value="TRNASYNTHTYR"/>
</dbReference>
<dbReference type="InterPro" id="IPR024088">
    <property type="entry name" value="Tyr-tRNA-ligase_bac-type"/>
</dbReference>
<feature type="binding site" evidence="11">
    <location>
        <position position="171"/>
    </location>
    <ligand>
        <name>L-tyrosine</name>
        <dbReference type="ChEBI" id="CHEBI:58315"/>
    </ligand>
</feature>
<evidence type="ECO:0000256" key="11">
    <source>
        <dbReference type="HAMAP-Rule" id="MF_02006"/>
    </source>
</evidence>
<evidence type="ECO:0000256" key="10">
    <source>
        <dbReference type="ARBA" id="ARBA00060965"/>
    </source>
</evidence>
<feature type="binding site" evidence="11">
    <location>
        <position position="32"/>
    </location>
    <ligand>
        <name>L-tyrosine</name>
        <dbReference type="ChEBI" id="CHEBI:58315"/>
    </ligand>
</feature>